<dbReference type="PROSITE" id="PS51406">
    <property type="entry name" value="FIBRINOGEN_C_2"/>
    <property type="match status" value="1"/>
</dbReference>
<evidence type="ECO:0000259" key="2">
    <source>
        <dbReference type="PROSITE" id="PS51406"/>
    </source>
</evidence>
<evidence type="ECO:0000256" key="1">
    <source>
        <dbReference type="SAM" id="SignalP"/>
    </source>
</evidence>
<dbReference type="PANTHER" id="PTHR19143:SF327">
    <property type="entry name" value="FI21813P1-RELATED"/>
    <property type="match status" value="1"/>
</dbReference>
<comment type="caution">
    <text evidence="3">The sequence shown here is derived from an EMBL/GenBank/DDBJ whole genome shotgun (WGS) entry which is preliminary data.</text>
</comment>
<dbReference type="Pfam" id="PF00147">
    <property type="entry name" value="Fibrinogen_C"/>
    <property type="match status" value="1"/>
</dbReference>
<evidence type="ECO:0000313" key="4">
    <source>
        <dbReference type="Proteomes" id="UP000683360"/>
    </source>
</evidence>
<dbReference type="PANTHER" id="PTHR19143">
    <property type="entry name" value="FIBRINOGEN/TENASCIN/ANGIOPOEITIN"/>
    <property type="match status" value="1"/>
</dbReference>
<dbReference type="AlphaFoldDB" id="A0A8S3RVW4"/>
<accession>A0A8S3RVW4</accession>
<reference evidence="3" key="1">
    <citation type="submission" date="2021-03" db="EMBL/GenBank/DDBJ databases">
        <authorList>
            <person name="Bekaert M."/>
        </authorList>
    </citation>
    <scope>NUCLEOTIDE SEQUENCE</scope>
</reference>
<dbReference type="GO" id="GO:0005615">
    <property type="term" value="C:extracellular space"/>
    <property type="evidence" value="ECO:0007669"/>
    <property type="project" value="TreeGrafter"/>
</dbReference>
<dbReference type="EMBL" id="CAJPWZ010001230">
    <property type="protein sequence ID" value="CAG2210393.1"/>
    <property type="molecule type" value="Genomic_DNA"/>
</dbReference>
<sequence>MQCHCYFSTFLVIFVYCLFLHSDTHGYVTPLGSDTEEKGSEDPLSIPLISDKGAPLVAMLDTNTINRNIKSYIKTFMENMIQNTLHGHILEFVRTSLEENSTIDLIRNITRQELNGVLKDQVQGICGRKEPVKDCTELKKAKAISGVYQIFQKTEGVKAYCDMDTDGGGWTIIQKRYDGSVNFQRSWKEYENGFGDVKGEYWLGNKHIHRLTSSGTYELRIDLTDKYNKKYYAKYQKFIVGSASSQYKLSVGSYSGNAGDSLKIHNEMKFSSGDRDNDQTSSYDCGKLWGPWWHRNCCHSALNNSKRDRWYWNEIKESYAQSTMMMIRKT</sequence>
<dbReference type="OrthoDB" id="9990035at2759"/>
<dbReference type="Gene3D" id="3.90.215.10">
    <property type="entry name" value="Gamma Fibrinogen, chain A, domain 1"/>
    <property type="match status" value="1"/>
</dbReference>
<proteinExistence type="predicted"/>
<dbReference type="CDD" id="cd00087">
    <property type="entry name" value="FReD"/>
    <property type="match status" value="1"/>
</dbReference>
<evidence type="ECO:0000313" key="3">
    <source>
        <dbReference type="EMBL" id="CAG2210393.1"/>
    </source>
</evidence>
<dbReference type="SUPFAM" id="SSF56496">
    <property type="entry name" value="Fibrinogen C-terminal domain-like"/>
    <property type="match status" value="1"/>
</dbReference>
<dbReference type="NCBIfam" id="NF040941">
    <property type="entry name" value="GGGWT_bact"/>
    <property type="match status" value="1"/>
</dbReference>
<name>A0A8S3RVW4_MYTED</name>
<dbReference type="InterPro" id="IPR036056">
    <property type="entry name" value="Fibrinogen-like_C"/>
</dbReference>
<protein>
    <recommendedName>
        <fullName evidence="2">Fibrinogen C-terminal domain-containing protein</fullName>
    </recommendedName>
</protein>
<dbReference type="InterPro" id="IPR002181">
    <property type="entry name" value="Fibrinogen_a/b/g_C_dom"/>
</dbReference>
<dbReference type="InterPro" id="IPR050373">
    <property type="entry name" value="Fibrinogen_C-term_domain"/>
</dbReference>
<feature type="domain" description="Fibrinogen C-terminal" evidence="2">
    <location>
        <begin position="126"/>
        <end position="330"/>
    </location>
</feature>
<feature type="chain" id="PRO_5035842012" description="Fibrinogen C-terminal domain-containing protein" evidence="1">
    <location>
        <begin position="27"/>
        <end position="330"/>
    </location>
</feature>
<keyword evidence="4" id="KW-1185">Reference proteome</keyword>
<organism evidence="3 4">
    <name type="scientific">Mytilus edulis</name>
    <name type="common">Blue mussel</name>
    <dbReference type="NCBI Taxonomy" id="6550"/>
    <lineage>
        <taxon>Eukaryota</taxon>
        <taxon>Metazoa</taxon>
        <taxon>Spiralia</taxon>
        <taxon>Lophotrochozoa</taxon>
        <taxon>Mollusca</taxon>
        <taxon>Bivalvia</taxon>
        <taxon>Autobranchia</taxon>
        <taxon>Pteriomorphia</taxon>
        <taxon>Mytilida</taxon>
        <taxon>Mytiloidea</taxon>
        <taxon>Mytilidae</taxon>
        <taxon>Mytilinae</taxon>
        <taxon>Mytilus</taxon>
    </lineage>
</organism>
<feature type="signal peptide" evidence="1">
    <location>
        <begin position="1"/>
        <end position="26"/>
    </location>
</feature>
<gene>
    <name evidence="3" type="ORF">MEDL_24512</name>
</gene>
<dbReference type="Proteomes" id="UP000683360">
    <property type="component" value="Unassembled WGS sequence"/>
</dbReference>
<keyword evidence="1" id="KW-0732">Signal</keyword>
<dbReference type="InterPro" id="IPR014716">
    <property type="entry name" value="Fibrinogen_a/b/g_C_1"/>
</dbReference>
<dbReference type="SMART" id="SM00186">
    <property type="entry name" value="FBG"/>
    <property type="match status" value="1"/>
</dbReference>